<dbReference type="EMBL" id="KN846956">
    <property type="protein sequence ID" value="KIW73634.1"/>
    <property type="molecule type" value="Genomic_DNA"/>
</dbReference>
<proteinExistence type="predicted"/>
<accession>A0A0D2GMM8</accession>
<evidence type="ECO:0000256" key="2">
    <source>
        <dbReference type="ARBA" id="ARBA00023002"/>
    </source>
</evidence>
<dbReference type="PANTHER" id="PTHR47706:SF1">
    <property type="entry name" value="CIPA-LIKE, PUTATIVE (AFU_ORTHOLOGUE AFUA_1G12460)-RELATED"/>
    <property type="match status" value="1"/>
</dbReference>
<keyword evidence="1" id="KW-0521">NADP</keyword>
<dbReference type="InterPro" id="IPR036291">
    <property type="entry name" value="NAD(P)-bd_dom_sf"/>
</dbReference>
<dbReference type="HOGENOM" id="CLU_044876_3_2_1"/>
<keyword evidence="5" id="KW-1185">Reference proteome</keyword>
<dbReference type="CDD" id="cd05259">
    <property type="entry name" value="PCBER_SDR_a"/>
    <property type="match status" value="1"/>
</dbReference>
<dbReference type="InterPro" id="IPR008030">
    <property type="entry name" value="NmrA-like"/>
</dbReference>
<organism evidence="4 5">
    <name type="scientific">Phialophora macrospora</name>
    <dbReference type="NCBI Taxonomy" id="1851006"/>
    <lineage>
        <taxon>Eukaryota</taxon>
        <taxon>Fungi</taxon>
        <taxon>Dikarya</taxon>
        <taxon>Ascomycota</taxon>
        <taxon>Pezizomycotina</taxon>
        <taxon>Eurotiomycetes</taxon>
        <taxon>Chaetothyriomycetidae</taxon>
        <taxon>Chaetothyriales</taxon>
        <taxon>Herpotrichiellaceae</taxon>
        <taxon>Phialophora</taxon>
    </lineage>
</organism>
<dbReference type="Pfam" id="PF05368">
    <property type="entry name" value="NmrA"/>
    <property type="match status" value="1"/>
</dbReference>
<evidence type="ECO:0000256" key="1">
    <source>
        <dbReference type="ARBA" id="ARBA00022857"/>
    </source>
</evidence>
<evidence type="ECO:0000313" key="5">
    <source>
        <dbReference type="Proteomes" id="UP000054266"/>
    </source>
</evidence>
<dbReference type="STRING" id="5601.A0A0D2GMM8"/>
<evidence type="ECO:0000259" key="3">
    <source>
        <dbReference type="Pfam" id="PF05368"/>
    </source>
</evidence>
<feature type="domain" description="NmrA-like" evidence="3">
    <location>
        <begin position="4"/>
        <end position="229"/>
    </location>
</feature>
<dbReference type="GO" id="GO:0016491">
    <property type="term" value="F:oxidoreductase activity"/>
    <property type="evidence" value="ECO:0007669"/>
    <property type="project" value="UniProtKB-KW"/>
</dbReference>
<dbReference type="Proteomes" id="UP000054266">
    <property type="component" value="Unassembled WGS sequence"/>
</dbReference>
<sequence length="303" mass="32128">MAPTTKVAIAGATGNIGLPTLKALLAANHDVVVLTRKGSNSASKLPKASNLTIKEVDYASVDELTSALEGVKVVVSTLATTSIGEQNPLIDAAVAAGVERFLPSEFGSDTVNPVTSKLPVFQFKVATQEYLKEKAAQNPQFSYTLVITGPFFDWGLDHGFILNPKGHSGTLWNGGDVDFSTTTLASIAQAVVGVVAHLDETKNRAVYVHDAITTQNKLIGYAKEKDGKEWDTTVKSTKDVYDESLKELQSGGDIGKAMVGFILSGIFGGKETGGSFEGRDDNKLLGLKGYTVDEVKALVQSFV</sequence>
<protein>
    <recommendedName>
        <fullName evidence="3">NmrA-like domain-containing protein</fullName>
    </recommendedName>
</protein>
<dbReference type="InterPro" id="IPR045312">
    <property type="entry name" value="PCBER-like"/>
</dbReference>
<reference evidence="4 5" key="1">
    <citation type="submission" date="2015-01" db="EMBL/GenBank/DDBJ databases">
        <title>The Genome Sequence of Capronia semiimmersa CBS27337.</title>
        <authorList>
            <consortium name="The Broad Institute Genomics Platform"/>
            <person name="Cuomo C."/>
            <person name="de Hoog S."/>
            <person name="Gorbushina A."/>
            <person name="Stielow B."/>
            <person name="Teixiera M."/>
            <person name="Abouelleil A."/>
            <person name="Chapman S.B."/>
            <person name="Priest M."/>
            <person name="Young S.K."/>
            <person name="Wortman J."/>
            <person name="Nusbaum C."/>
            <person name="Birren B."/>
        </authorList>
    </citation>
    <scope>NUCLEOTIDE SEQUENCE [LARGE SCALE GENOMIC DNA]</scope>
    <source>
        <strain evidence="4 5">CBS 27337</strain>
    </source>
</reference>
<dbReference type="PANTHER" id="PTHR47706">
    <property type="entry name" value="NMRA-LIKE FAMILY PROTEIN"/>
    <property type="match status" value="1"/>
</dbReference>
<dbReference type="Gene3D" id="3.40.50.720">
    <property type="entry name" value="NAD(P)-binding Rossmann-like Domain"/>
    <property type="match status" value="1"/>
</dbReference>
<gene>
    <name evidence="4" type="ORF">PV04_01733</name>
</gene>
<evidence type="ECO:0000313" key="4">
    <source>
        <dbReference type="EMBL" id="KIW73634.1"/>
    </source>
</evidence>
<dbReference type="Gene3D" id="3.90.25.10">
    <property type="entry name" value="UDP-galactose 4-epimerase, domain 1"/>
    <property type="match status" value="1"/>
</dbReference>
<dbReference type="InterPro" id="IPR051609">
    <property type="entry name" value="NmrA/Isoflavone_reductase-like"/>
</dbReference>
<dbReference type="SUPFAM" id="SSF51735">
    <property type="entry name" value="NAD(P)-binding Rossmann-fold domains"/>
    <property type="match status" value="1"/>
</dbReference>
<name>A0A0D2GMM8_9EURO</name>
<dbReference type="AlphaFoldDB" id="A0A0D2GMM8"/>
<keyword evidence="2" id="KW-0560">Oxidoreductase</keyword>